<dbReference type="Proteomes" id="UP000003155">
    <property type="component" value="Unassembled WGS sequence"/>
</dbReference>
<keyword evidence="2" id="KW-1185">Reference proteome</keyword>
<accession>F0H8G3</accession>
<protein>
    <submittedName>
        <fullName evidence="1">Uncharacterized protein</fullName>
    </submittedName>
</protein>
<reference evidence="1 2" key="1">
    <citation type="submission" date="2011-02" db="EMBL/GenBank/DDBJ databases">
        <authorList>
            <person name="Durkin A.S."/>
            <person name="Madupu R."/>
            <person name="Torralba M."/>
            <person name="Gillis M."/>
            <person name="Methe B."/>
            <person name="Sutton G."/>
            <person name="Nelson K.E."/>
        </authorList>
    </citation>
    <scope>NUCLEOTIDE SEQUENCE [LARGE SCALE GENOMIC DNA]</scope>
    <source>
        <strain evidence="1 2">CRIS 18C-A</strain>
    </source>
</reference>
<evidence type="ECO:0000313" key="2">
    <source>
        <dbReference type="Proteomes" id="UP000003155"/>
    </source>
</evidence>
<proteinExistence type="predicted"/>
<name>F0H8G3_9BACT</name>
<gene>
    <name evidence="1" type="ORF">HMPREF9303_0637</name>
</gene>
<evidence type="ECO:0000313" key="1">
    <source>
        <dbReference type="EMBL" id="EGC85916.1"/>
    </source>
</evidence>
<dbReference type="EMBL" id="AEXO01000092">
    <property type="protein sequence ID" value="EGC85916.1"/>
    <property type="molecule type" value="Genomic_DNA"/>
</dbReference>
<dbReference type="AlphaFoldDB" id="F0H8G3"/>
<organism evidence="1 2">
    <name type="scientific">Prevotella denticola CRIS 18C-A</name>
    <dbReference type="NCBI Taxonomy" id="944557"/>
    <lineage>
        <taxon>Bacteria</taxon>
        <taxon>Pseudomonadati</taxon>
        <taxon>Bacteroidota</taxon>
        <taxon>Bacteroidia</taxon>
        <taxon>Bacteroidales</taxon>
        <taxon>Prevotellaceae</taxon>
        <taxon>Prevotella</taxon>
    </lineage>
</organism>
<sequence>MGRLHFFCRELESKMMLSYIKFQLMKRFLLVSVVLSLAATAYAQRSIDGIQFMVSRQKAMEEFTRRFGQPVSETCGKAVFSNVVFNGERFSEANVFFDDSDRLQLVRLKDICASHAEAVERMGVLWKKYGQTYSTTEGMNHEDGRFVVGYDKDGMRLFTIATFRNCCDLSFGPF</sequence>
<comment type="caution">
    <text evidence="1">The sequence shown here is derived from an EMBL/GenBank/DDBJ whole genome shotgun (WGS) entry which is preliminary data.</text>
</comment>